<name>A0A3M7D9P4_HORWE</name>
<dbReference type="VEuPathDB" id="FungiDB:BTJ68_12010"/>
<comment type="caution">
    <text evidence="2">The sequence shown here is derived from an EMBL/GenBank/DDBJ whole genome shotgun (WGS) entry which is preliminary data.</text>
</comment>
<feature type="compositionally biased region" description="Basic and acidic residues" evidence="1">
    <location>
        <begin position="36"/>
        <end position="56"/>
    </location>
</feature>
<accession>A0A3M7D9P4</accession>
<feature type="region of interest" description="Disordered" evidence="1">
    <location>
        <begin position="36"/>
        <end position="84"/>
    </location>
</feature>
<organism evidence="2 3">
    <name type="scientific">Hortaea werneckii</name>
    <name type="common">Black yeast</name>
    <name type="synonym">Cladosporium werneckii</name>
    <dbReference type="NCBI Taxonomy" id="91943"/>
    <lineage>
        <taxon>Eukaryota</taxon>
        <taxon>Fungi</taxon>
        <taxon>Dikarya</taxon>
        <taxon>Ascomycota</taxon>
        <taxon>Pezizomycotina</taxon>
        <taxon>Dothideomycetes</taxon>
        <taxon>Dothideomycetidae</taxon>
        <taxon>Mycosphaerellales</taxon>
        <taxon>Teratosphaeriaceae</taxon>
        <taxon>Hortaea</taxon>
    </lineage>
</organism>
<proteinExistence type="predicted"/>
<dbReference type="EMBL" id="QWIN01000049">
    <property type="protein sequence ID" value="RMY60970.1"/>
    <property type="molecule type" value="Genomic_DNA"/>
</dbReference>
<reference evidence="2 3" key="1">
    <citation type="journal article" date="2018" name="BMC Genomics">
        <title>Genomic evidence for intraspecific hybridization in a clonal and extremely halotolerant yeast.</title>
        <authorList>
            <person name="Gostincar C."/>
            <person name="Stajich J.E."/>
            <person name="Zupancic J."/>
            <person name="Zalar P."/>
            <person name="Gunde-Cimerman N."/>
        </authorList>
    </citation>
    <scope>NUCLEOTIDE SEQUENCE [LARGE SCALE GENOMIC DNA]</scope>
    <source>
        <strain evidence="2 3">EXF-151</strain>
    </source>
</reference>
<dbReference type="OrthoDB" id="3865939at2759"/>
<dbReference type="Proteomes" id="UP000270230">
    <property type="component" value="Unassembled WGS sequence"/>
</dbReference>
<evidence type="ECO:0000256" key="1">
    <source>
        <dbReference type="SAM" id="MobiDB-lite"/>
    </source>
</evidence>
<protein>
    <submittedName>
        <fullName evidence="2">Uncharacterized protein</fullName>
    </submittedName>
</protein>
<evidence type="ECO:0000313" key="2">
    <source>
        <dbReference type="EMBL" id="RMY60970.1"/>
    </source>
</evidence>
<evidence type="ECO:0000313" key="3">
    <source>
        <dbReference type="Proteomes" id="UP000270230"/>
    </source>
</evidence>
<gene>
    <name evidence="2" type="ORF">D0865_01235</name>
</gene>
<sequence length="161" mass="18152">MALRAMLALEKPSQVMAVDCFPGREWRLSACELPKQKTEEESGIKREVETDEKDQKAVALTPEHAQVQDPTIPQDRLKSGRSSSHAGVSSVLEFGLDADKGRKRSLPLNESGKDWVWRKAICEYCWTHSTLCDFQGYVSRFNQGERKMLIVQVDNATLARA</sequence>
<dbReference type="AlphaFoldDB" id="A0A3M7D9P4"/>